<organism evidence="1">
    <name type="scientific">uncultured Avibacterium sp</name>
    <dbReference type="NCBI Taxonomy" id="1936169"/>
    <lineage>
        <taxon>Bacteria</taxon>
        <taxon>Pseudomonadati</taxon>
        <taxon>Pseudomonadota</taxon>
        <taxon>Gammaproteobacteria</taxon>
        <taxon>Pasteurellales</taxon>
        <taxon>Pasteurellaceae</taxon>
        <taxon>Avibacterium</taxon>
        <taxon>environmental samples</taxon>
    </lineage>
</organism>
<reference evidence="1" key="1">
    <citation type="submission" date="2019-03" db="EMBL/GenBank/DDBJ databases">
        <authorList>
            <consortium name="Pathogen Informatics"/>
        </authorList>
    </citation>
    <scope>NUCLEOTIDE SEQUENCE</scope>
    <source>
        <strain evidence="1">Unknown</strain>
    </source>
</reference>
<accession>A0A486XGC7</accession>
<evidence type="ECO:0000313" key="1">
    <source>
        <dbReference type="EMBL" id="VGM96253.1"/>
    </source>
</evidence>
<name>A0A486XGC7_9PAST</name>
<dbReference type="EMBL" id="CAAHDN010000018">
    <property type="protein sequence ID" value="VGM96253.1"/>
    <property type="molecule type" value="Genomic_DNA"/>
</dbReference>
<dbReference type="AlphaFoldDB" id="A0A486XGC7"/>
<sequence>MERFIISYDASDEEYSEHKIDAHNLIKIVQDMINLVERSDKLLNGKQKTVDIYVQAFDTKQIVREGSIQFPFSLETFEYVMQAKKMVTSMDTVDVLATLGIIPGGAMGYGLFKNILKTNGEPVIDIKTQDDSDEVIVLTENTKTVTNENVAVLMQDSKIRESVKDLVVAPLINKDNGVFKIIRSDHVIDEDTQEEKIEEDVVLSVKPKQQIETFSNLTENIYPDPEESETEEMIVITQLNFYSGKSGWKMKLNDKERAVELQDIEFINKINANQASFRKGDWLKVSLKTIKTFGNTTKTSYIITEVLDHLVNPDRKLTDNDDE</sequence>
<gene>
    <name evidence="1" type="ORF">NCTC4101_01668</name>
</gene>
<protein>
    <submittedName>
        <fullName evidence="1">Uncharacterized protein</fullName>
    </submittedName>
</protein>
<proteinExistence type="predicted"/>